<keyword evidence="1" id="KW-0489">Methyltransferase</keyword>
<dbReference type="InterPro" id="IPR001525">
    <property type="entry name" value="C5_MeTfrase"/>
</dbReference>
<dbReference type="Pfam" id="PF00145">
    <property type="entry name" value="DNA_methylase"/>
    <property type="match status" value="1"/>
</dbReference>
<feature type="region of interest" description="Disordered" evidence="3">
    <location>
        <begin position="1"/>
        <end position="52"/>
    </location>
</feature>
<dbReference type="Gene3D" id="3.40.50.150">
    <property type="entry name" value="Vaccinia Virus protein VP39"/>
    <property type="match status" value="1"/>
</dbReference>
<organism evidence="4 5">
    <name type="scientific">Prorocentrum cordatum</name>
    <dbReference type="NCBI Taxonomy" id="2364126"/>
    <lineage>
        <taxon>Eukaryota</taxon>
        <taxon>Sar</taxon>
        <taxon>Alveolata</taxon>
        <taxon>Dinophyceae</taxon>
        <taxon>Prorocentrales</taxon>
        <taxon>Prorocentraceae</taxon>
        <taxon>Prorocentrum</taxon>
    </lineage>
</organism>
<evidence type="ECO:0000256" key="2">
    <source>
        <dbReference type="ARBA" id="ARBA00022679"/>
    </source>
</evidence>
<name>A0ABN9WEJ9_9DINO</name>
<feature type="non-terminal residue" evidence="4">
    <location>
        <position position="314"/>
    </location>
</feature>
<evidence type="ECO:0000313" key="4">
    <source>
        <dbReference type="EMBL" id="CAK0884191.1"/>
    </source>
</evidence>
<sequence length="314" mass="33643">MATPSPGEAAPHASPGEAAARVGAPTLEEPPTKMPRCQRGMPSFDPSAVADSEGLERADPIVLATRKMLDGMVCDDREELKARLLSMGVVPVASGCSGSNVATVCCELACVHIGAGGVYDVYACEKDEAKQLFLMAVEKSLKATRREECAGEGTGMHVYADVADLGGLNAKCVAHGGRCTVPDGNRGPLLEFWGFSCKNFSRMFNCENKGDLLMHILKEGKGSSGETFQSMLRSMREHPVFAAIIENTEDLISEKHLQDLVDGFDSIGMVVATDKFSSVEFGVPQRRVRVFGVALNVAMCNLPKQQARALANRM</sequence>
<accession>A0ABN9WEJ9</accession>
<comment type="caution">
    <text evidence="4">The sequence shown here is derived from an EMBL/GenBank/DDBJ whole genome shotgun (WGS) entry which is preliminary data.</text>
</comment>
<dbReference type="InterPro" id="IPR029063">
    <property type="entry name" value="SAM-dependent_MTases_sf"/>
</dbReference>
<keyword evidence="2" id="KW-0808">Transferase</keyword>
<feature type="compositionally biased region" description="Low complexity" evidence="3">
    <location>
        <begin position="1"/>
        <end position="20"/>
    </location>
</feature>
<proteinExistence type="predicted"/>
<gene>
    <name evidence="4" type="ORF">PCOR1329_LOCUS66195</name>
</gene>
<dbReference type="SUPFAM" id="SSF53335">
    <property type="entry name" value="S-adenosyl-L-methionine-dependent methyltransferases"/>
    <property type="match status" value="1"/>
</dbReference>
<dbReference type="EMBL" id="CAUYUJ010018514">
    <property type="protein sequence ID" value="CAK0884191.1"/>
    <property type="molecule type" value="Genomic_DNA"/>
</dbReference>
<evidence type="ECO:0000313" key="5">
    <source>
        <dbReference type="Proteomes" id="UP001189429"/>
    </source>
</evidence>
<evidence type="ECO:0000256" key="1">
    <source>
        <dbReference type="ARBA" id="ARBA00022603"/>
    </source>
</evidence>
<reference evidence="4" key="1">
    <citation type="submission" date="2023-10" db="EMBL/GenBank/DDBJ databases">
        <authorList>
            <person name="Chen Y."/>
            <person name="Shah S."/>
            <person name="Dougan E. K."/>
            <person name="Thang M."/>
            <person name="Chan C."/>
        </authorList>
    </citation>
    <scope>NUCLEOTIDE SEQUENCE [LARGE SCALE GENOMIC DNA]</scope>
</reference>
<evidence type="ECO:0000256" key="3">
    <source>
        <dbReference type="SAM" id="MobiDB-lite"/>
    </source>
</evidence>
<keyword evidence="5" id="KW-1185">Reference proteome</keyword>
<protein>
    <submittedName>
        <fullName evidence="4">Uncharacterized protein</fullName>
    </submittedName>
</protein>
<dbReference type="Proteomes" id="UP001189429">
    <property type="component" value="Unassembled WGS sequence"/>
</dbReference>